<proteinExistence type="predicted"/>
<dbReference type="EMBL" id="BMVC01000011">
    <property type="protein sequence ID" value="GHD04951.1"/>
    <property type="molecule type" value="Genomic_DNA"/>
</dbReference>
<evidence type="ECO:0000313" key="2">
    <source>
        <dbReference type="EMBL" id="GHD04951.1"/>
    </source>
</evidence>
<comment type="caution">
    <text evidence="2">The sequence shown here is derived from an EMBL/GenBank/DDBJ whole genome shotgun (WGS) entry which is preliminary data.</text>
</comment>
<dbReference type="Proteomes" id="UP000638353">
    <property type="component" value="Unassembled WGS sequence"/>
</dbReference>
<dbReference type="InterPro" id="IPR036388">
    <property type="entry name" value="WH-like_DNA-bd_sf"/>
</dbReference>
<evidence type="ECO:0000259" key="1">
    <source>
        <dbReference type="Pfam" id="PF03551"/>
    </source>
</evidence>
<dbReference type="Gene3D" id="1.10.10.10">
    <property type="entry name" value="Winged helix-like DNA-binding domain superfamily/Winged helix DNA-binding domain"/>
    <property type="match status" value="1"/>
</dbReference>
<dbReference type="PANTHER" id="PTHR43252:SF4">
    <property type="entry name" value="TRANSCRIPTIONAL REGULATORY PROTEIN"/>
    <property type="match status" value="1"/>
</dbReference>
<dbReference type="PANTHER" id="PTHR43252">
    <property type="entry name" value="TRANSCRIPTIONAL REGULATOR YQJI"/>
    <property type="match status" value="1"/>
</dbReference>
<accession>A0A918X2C8</accession>
<reference evidence="2" key="1">
    <citation type="journal article" date="2014" name="Int. J. Syst. Evol. Microbiol.">
        <title>Complete genome sequence of Corynebacterium casei LMG S-19264T (=DSM 44701T), isolated from a smear-ripened cheese.</title>
        <authorList>
            <consortium name="US DOE Joint Genome Institute (JGI-PGF)"/>
            <person name="Walter F."/>
            <person name="Albersmeier A."/>
            <person name="Kalinowski J."/>
            <person name="Ruckert C."/>
        </authorList>
    </citation>
    <scope>NUCLEOTIDE SEQUENCE</scope>
    <source>
        <strain evidence="2">JCM 4637</strain>
    </source>
</reference>
<organism evidence="2 3">
    <name type="scientific">Streptomyces finlayi</name>
    <dbReference type="NCBI Taxonomy" id="67296"/>
    <lineage>
        <taxon>Bacteria</taxon>
        <taxon>Bacillati</taxon>
        <taxon>Actinomycetota</taxon>
        <taxon>Actinomycetes</taxon>
        <taxon>Kitasatosporales</taxon>
        <taxon>Streptomycetaceae</taxon>
        <taxon>Streptomyces</taxon>
    </lineage>
</organism>
<dbReference type="AlphaFoldDB" id="A0A918X2C8"/>
<dbReference type="Pfam" id="PF03551">
    <property type="entry name" value="PadR"/>
    <property type="match status" value="1"/>
</dbReference>
<evidence type="ECO:0000313" key="3">
    <source>
        <dbReference type="Proteomes" id="UP000638353"/>
    </source>
</evidence>
<dbReference type="InterPro" id="IPR005149">
    <property type="entry name" value="Tscrpt_reg_PadR_N"/>
</dbReference>
<dbReference type="SUPFAM" id="SSF46785">
    <property type="entry name" value="Winged helix' DNA-binding domain"/>
    <property type="match status" value="1"/>
</dbReference>
<dbReference type="RefSeq" id="WP_189825677.1">
    <property type="nucleotide sequence ID" value="NZ_BMVC01000011.1"/>
</dbReference>
<dbReference type="InterPro" id="IPR036390">
    <property type="entry name" value="WH_DNA-bd_sf"/>
</dbReference>
<reference evidence="2" key="2">
    <citation type="submission" date="2020-09" db="EMBL/GenBank/DDBJ databases">
        <authorList>
            <person name="Sun Q."/>
            <person name="Ohkuma M."/>
        </authorList>
    </citation>
    <scope>NUCLEOTIDE SEQUENCE</scope>
    <source>
        <strain evidence="2">JCM 4637</strain>
    </source>
</reference>
<protein>
    <recommendedName>
        <fullName evidence="1">Transcription regulator PadR N-terminal domain-containing protein</fullName>
    </recommendedName>
</protein>
<feature type="domain" description="Transcription regulator PadR N-terminal" evidence="1">
    <location>
        <begin position="7"/>
        <end position="80"/>
    </location>
</feature>
<gene>
    <name evidence="2" type="ORF">GCM10010334_54990</name>
</gene>
<name>A0A918X2C8_9ACTN</name>
<sequence length="190" mass="21981">MKFEHVLLGLLARRPYSGYDLRKWLESDGQFVWAKAHHSQIYRKLAQMETEGWVRHEVDSREGRPDAKVYRLTPAGRDVLLAWVRSPYEPSNRPHDLDFTARLSVAAPLDRDVAIALLRTELAHRRAQIAKNRDRDRSLHYEDPLPGLDRDVDRMVHDSLHVLGTGATDHWVAWLEGVLARLTHGIDRND</sequence>